<dbReference type="InterPro" id="IPR036322">
    <property type="entry name" value="WD40_repeat_dom_sf"/>
</dbReference>
<keyword evidence="3" id="KW-1185">Reference proteome</keyword>
<comment type="caution">
    <text evidence="2">The sequence shown here is derived from an EMBL/GenBank/DDBJ whole genome shotgun (WGS) entry which is preliminary data.</text>
</comment>
<organism evidence="2 3">
    <name type="scientific">Mucor flavus</name>
    <dbReference type="NCBI Taxonomy" id="439312"/>
    <lineage>
        <taxon>Eukaryota</taxon>
        <taxon>Fungi</taxon>
        <taxon>Fungi incertae sedis</taxon>
        <taxon>Mucoromycota</taxon>
        <taxon>Mucoromycotina</taxon>
        <taxon>Mucoromycetes</taxon>
        <taxon>Mucorales</taxon>
        <taxon>Mucorineae</taxon>
        <taxon>Mucoraceae</taxon>
        <taxon>Mucor</taxon>
    </lineage>
</organism>
<dbReference type="InterPro" id="IPR000300">
    <property type="entry name" value="IPPc"/>
</dbReference>
<dbReference type="InterPro" id="IPR015943">
    <property type="entry name" value="WD40/YVTN_repeat-like_dom_sf"/>
</dbReference>
<name>A0ABP9YUS1_9FUNG</name>
<dbReference type="InterPro" id="IPR036691">
    <property type="entry name" value="Endo/exonu/phosph_ase_sf"/>
</dbReference>
<dbReference type="PANTHER" id="PTHR11200">
    <property type="entry name" value="INOSITOL 5-PHOSPHATASE"/>
    <property type="match status" value="1"/>
</dbReference>
<sequence>MANQPYYNILISDAFEEKDTIEVQMTVSPKLNDSHLFQSLNIPRSNSLDNNYFTLHYRHGHNRNNINRSIYLNLNNNTSPSLFPPSGYPPQEYNPLEHTLFNLTRSFSLNTIIDSDLISSSQDWKTTKNNDTDVYPDMSRTTIKPPILLDHEIRIPNQYGTIHALTVRGSTIILSTSHYTIKSFHIGQNTFYNHTSNQSDLIKSVCFSPAIHPNDDNRIVWAGTETGAILALDILSDQVLIKRMATHSHSITFILRHKNTELWTIDQGGHVNIWINKKSMNDQITSINLLNTVPERYSVTANLKTAILSLNKSVLWCSAGRSIDRLDRSEKQSFPLIHISNDLGEITQLVIIPFHQNQIFALHSDGKITAWDLETLQLIKSIVISLDKLTSVTSVGDYHLWVGYNNGTIAIYDTRLDPWVVIKIWKAHTNSVTKLQVDDFSVIESLSVVSMDSAGNLAIWDGLLADDWFEEQMIASIPEYSNFEETTAMICSWNMDATKPDMLTESDQEKLHEWLHGMEDPDIIMIGIQEIVDLGSTAMTANSIEEADELLTHRYLLWLEHFISIIETNFGKGTYKIIKTDQMVGLFSCIFIKSIHEARIQQCESTVVKTGFRVMARGLHGNKGGIATRFIFDDMSLCFVNCHLASGQSHVLQRNTDMEGVLNSARFPAISDPNSNIFNHGTNGTCILDHETCFLSGDLNYRIDMTREQIFDLLSDTEINKFESWEELQHQDQLKNQQLTNPLFRLFNFKEAPILFDPTYKYDRGTDLYDTSEKKRVPAWCDRVLYRAPSTVSNIYYRRHEVKASDHRPISAGFTIPVKSITPEKKEQVKQRIQDEWRLNIIRVSQTNKIRYVTHYELCDENEAQDRLEKADWDVEKVKWVFIIALLATIGLMSTLYTVTKKPVVPPLPIRDLNSYWPTPLENAVCQPKIYVYKPPKTFQVPKEVQQQKCHESNYNSEILLHNQLTDPTSPIYKYYVTEDPEEANFFFIPFFGACYLYNCWSENGWKWDERCDVDTKYVDPMMDMIMNDFPYWHKNGGRDHLMIHPMDQTFTYYQNNERFQPAIFLKTVGDKREKWMHRHRYHRDIVIPSTTRMIHHLRVNPLDYLNPEDGRPKNGKRDIFVLFQGCCPDVKPEDEYSNGIRSLLFQYFADYPGYEIGNVLSDAEYIEKLSRAKYGLSPMGWTLDTTRIWEFMAFGVVPIVIADGIIEPFEFDVDWDSFIVRIRRDEVHRLDEILRNIDDATYELKRKNLWEHGRRVGIEMDAWHYIVRELCRMENIHQPVNLELGY</sequence>
<dbReference type="InterPro" id="IPR046985">
    <property type="entry name" value="IP5"/>
</dbReference>
<evidence type="ECO:0000313" key="2">
    <source>
        <dbReference type="EMBL" id="GAA5810575.1"/>
    </source>
</evidence>
<dbReference type="PANTHER" id="PTHR11200:SF240">
    <property type="entry name" value="INOSITOL POLYPHOSPHATE 5-PHOSPHATASE C9G1.10C-RELATED"/>
    <property type="match status" value="1"/>
</dbReference>
<dbReference type="SMART" id="SM00128">
    <property type="entry name" value="IPPc"/>
    <property type="match status" value="1"/>
</dbReference>
<accession>A0ABP9YUS1</accession>
<feature type="domain" description="Inositol polyphosphate-related phosphatase" evidence="1">
    <location>
        <begin position="484"/>
        <end position="822"/>
    </location>
</feature>
<dbReference type="Pfam" id="PF22669">
    <property type="entry name" value="Exo_endo_phos2"/>
    <property type="match status" value="1"/>
</dbReference>
<dbReference type="InterPro" id="IPR001680">
    <property type="entry name" value="WD40_rpt"/>
</dbReference>
<proteinExistence type="predicted"/>
<dbReference type="SUPFAM" id="SSF56219">
    <property type="entry name" value="DNase I-like"/>
    <property type="match status" value="1"/>
</dbReference>
<gene>
    <name evidence="2" type="ORF">MFLAVUS_003998</name>
</gene>
<dbReference type="Pfam" id="PF03016">
    <property type="entry name" value="Exostosin_GT47"/>
    <property type="match status" value="1"/>
</dbReference>
<dbReference type="Gene3D" id="2.130.10.10">
    <property type="entry name" value="YVTN repeat-like/Quinoprotein amine dehydrogenase"/>
    <property type="match status" value="2"/>
</dbReference>
<protein>
    <recommendedName>
        <fullName evidence="1">Inositol polyphosphate-related phosphatase domain-containing protein</fullName>
    </recommendedName>
</protein>
<dbReference type="SUPFAM" id="SSF50978">
    <property type="entry name" value="WD40 repeat-like"/>
    <property type="match status" value="1"/>
</dbReference>
<dbReference type="EMBL" id="BAABUK010000007">
    <property type="protein sequence ID" value="GAA5810575.1"/>
    <property type="molecule type" value="Genomic_DNA"/>
</dbReference>
<dbReference type="InterPro" id="IPR040911">
    <property type="entry name" value="Exostosin_GT47"/>
</dbReference>
<evidence type="ECO:0000259" key="1">
    <source>
        <dbReference type="SMART" id="SM00128"/>
    </source>
</evidence>
<dbReference type="Proteomes" id="UP001473302">
    <property type="component" value="Unassembled WGS sequence"/>
</dbReference>
<evidence type="ECO:0000313" key="3">
    <source>
        <dbReference type="Proteomes" id="UP001473302"/>
    </source>
</evidence>
<dbReference type="SMART" id="SM00320">
    <property type="entry name" value="WD40"/>
    <property type="match status" value="4"/>
</dbReference>
<reference evidence="2 3" key="1">
    <citation type="submission" date="2024-04" db="EMBL/GenBank/DDBJ databases">
        <title>genome sequences of Mucor flavus KT1a and Helicostylum pulchrum KT1b strains isolated from the surface of a dry-aged beef.</title>
        <authorList>
            <person name="Toyotome T."/>
            <person name="Hosono M."/>
            <person name="Torimaru M."/>
            <person name="Fukuda K."/>
            <person name="Mikami N."/>
        </authorList>
    </citation>
    <scope>NUCLEOTIDE SEQUENCE [LARGE SCALE GENOMIC DNA]</scope>
    <source>
        <strain evidence="2 3">KT1a</strain>
    </source>
</reference>
<dbReference type="Gene3D" id="3.60.10.10">
    <property type="entry name" value="Endonuclease/exonuclease/phosphatase"/>
    <property type="match status" value="1"/>
</dbReference>